<proteinExistence type="inferred from homology"/>
<dbReference type="Gene3D" id="1.10.340.30">
    <property type="entry name" value="Hypothetical protein, domain 2"/>
    <property type="match status" value="1"/>
</dbReference>
<dbReference type="EC" id="3.2.2.21" evidence="3"/>
<keyword evidence="6" id="KW-0234">DNA repair</keyword>
<dbReference type="Pfam" id="PF00730">
    <property type="entry name" value="HhH-GPD"/>
    <property type="match status" value="1"/>
</dbReference>
<evidence type="ECO:0000256" key="3">
    <source>
        <dbReference type="ARBA" id="ARBA00012000"/>
    </source>
</evidence>
<protein>
    <recommendedName>
        <fullName evidence="3">DNA-3-methyladenine glycosylase II</fullName>
        <ecNumber evidence="3">3.2.2.21</ecNumber>
    </recommendedName>
</protein>
<dbReference type="CDD" id="cd00056">
    <property type="entry name" value="ENDO3c"/>
    <property type="match status" value="1"/>
</dbReference>
<accession>A0A7K1YE62</accession>
<comment type="catalytic activity">
    <reaction evidence="1">
        <text>Hydrolysis of alkylated DNA, releasing 3-methyladenine, 3-methylguanine, 7-methylguanine and 7-methyladenine.</text>
        <dbReference type="EC" id="3.2.2.21"/>
    </reaction>
</comment>
<dbReference type="EMBL" id="WVHT01000010">
    <property type="protein sequence ID" value="MXV52862.1"/>
    <property type="molecule type" value="Genomic_DNA"/>
</dbReference>
<dbReference type="PANTHER" id="PTHR43003">
    <property type="entry name" value="DNA-3-METHYLADENINE GLYCOSYLASE"/>
    <property type="match status" value="1"/>
</dbReference>
<keyword evidence="9" id="KW-1185">Reference proteome</keyword>
<dbReference type="RefSeq" id="WP_160846039.1">
    <property type="nucleotide sequence ID" value="NZ_WVHT01000010.1"/>
</dbReference>
<dbReference type="GO" id="GO:0032993">
    <property type="term" value="C:protein-DNA complex"/>
    <property type="evidence" value="ECO:0007669"/>
    <property type="project" value="TreeGrafter"/>
</dbReference>
<gene>
    <name evidence="8" type="ORF">GS399_17960</name>
</gene>
<sequence length="298" mass="34560">MHTAKIIVIPLPDSFSFDECLWFLDRNYDDCLHKIGNREISKVVVIDQSQFLLRISEKQQELLVEILAGPDDGESVQAIKEYITEWFDLSHDIQPFYDLLASDETFRYMPERFRGLRLIAIPDLFEALCWSIIGQQINLSFAYKLKRRLVEKYGGTITCEDSVYYTFPLPQVLELATVDEFKGMQFSGKKAEYIIELAKRFSNGDLNKEVIKSLPSLAERQKTLLNIRGIGIWTANYALMKSLKERSCIPHGDVGLLNALTTHGVIANRTELEKIKEFFDRYKGWESYLVFYLWRSLA</sequence>
<reference evidence="8 9" key="1">
    <citation type="submission" date="2019-11" db="EMBL/GenBank/DDBJ databases">
        <title>Pedobacter sp. HMF7647 Genome sequencing and assembly.</title>
        <authorList>
            <person name="Kang H."/>
            <person name="Kim H."/>
            <person name="Joh K."/>
        </authorList>
    </citation>
    <scope>NUCLEOTIDE SEQUENCE [LARGE SCALE GENOMIC DNA]</scope>
    <source>
        <strain evidence="8 9">HMF7647</strain>
    </source>
</reference>
<dbReference type="PANTHER" id="PTHR43003:SF12">
    <property type="entry name" value="DNA-3-METHYLADENINE GLYCOSYLASE"/>
    <property type="match status" value="1"/>
</dbReference>
<evidence type="ECO:0000256" key="5">
    <source>
        <dbReference type="ARBA" id="ARBA00022801"/>
    </source>
</evidence>
<dbReference type="GO" id="GO:0005737">
    <property type="term" value="C:cytoplasm"/>
    <property type="evidence" value="ECO:0007669"/>
    <property type="project" value="TreeGrafter"/>
</dbReference>
<dbReference type="GO" id="GO:0008725">
    <property type="term" value="F:DNA-3-methyladenine glycosylase activity"/>
    <property type="evidence" value="ECO:0007669"/>
    <property type="project" value="TreeGrafter"/>
</dbReference>
<dbReference type="SUPFAM" id="SSF48150">
    <property type="entry name" value="DNA-glycosylase"/>
    <property type="match status" value="1"/>
</dbReference>
<dbReference type="GO" id="GO:0006289">
    <property type="term" value="P:nucleotide-excision repair"/>
    <property type="evidence" value="ECO:0007669"/>
    <property type="project" value="InterPro"/>
</dbReference>
<dbReference type="GO" id="GO:0032131">
    <property type="term" value="F:alkylated DNA binding"/>
    <property type="evidence" value="ECO:0007669"/>
    <property type="project" value="TreeGrafter"/>
</dbReference>
<dbReference type="Gene3D" id="3.30.310.20">
    <property type="entry name" value="DNA-3-methyladenine glycosylase AlkA, N-terminal domain"/>
    <property type="match status" value="1"/>
</dbReference>
<dbReference type="GO" id="GO:0006307">
    <property type="term" value="P:DNA alkylation repair"/>
    <property type="evidence" value="ECO:0007669"/>
    <property type="project" value="TreeGrafter"/>
</dbReference>
<dbReference type="InterPro" id="IPR012904">
    <property type="entry name" value="OGG_N"/>
</dbReference>
<dbReference type="InterPro" id="IPR051912">
    <property type="entry name" value="Alkylbase_DNA_Glycosylase/TA"/>
</dbReference>
<dbReference type="GO" id="GO:0006285">
    <property type="term" value="P:base-excision repair, AP site formation"/>
    <property type="evidence" value="ECO:0007669"/>
    <property type="project" value="TreeGrafter"/>
</dbReference>
<keyword evidence="4" id="KW-0227">DNA damage</keyword>
<dbReference type="InterPro" id="IPR011257">
    <property type="entry name" value="DNA_glycosylase"/>
</dbReference>
<dbReference type="InterPro" id="IPR003265">
    <property type="entry name" value="HhH-GPD_domain"/>
</dbReference>
<dbReference type="Proteomes" id="UP000466586">
    <property type="component" value="Unassembled WGS sequence"/>
</dbReference>
<evidence type="ECO:0000256" key="2">
    <source>
        <dbReference type="ARBA" id="ARBA00010817"/>
    </source>
</evidence>
<keyword evidence="5" id="KW-0378">Hydrolase</keyword>
<evidence type="ECO:0000256" key="4">
    <source>
        <dbReference type="ARBA" id="ARBA00022763"/>
    </source>
</evidence>
<name>A0A7K1YE62_9SPHI</name>
<comment type="caution">
    <text evidence="8">The sequence shown here is derived from an EMBL/GenBank/DDBJ whole genome shotgun (WGS) entry which is preliminary data.</text>
</comment>
<dbReference type="Pfam" id="PF07934">
    <property type="entry name" value="OGG_N"/>
    <property type="match status" value="1"/>
</dbReference>
<dbReference type="InterPro" id="IPR037046">
    <property type="entry name" value="AlkA_N_sf"/>
</dbReference>
<evidence type="ECO:0000259" key="7">
    <source>
        <dbReference type="SMART" id="SM00478"/>
    </source>
</evidence>
<evidence type="ECO:0000256" key="6">
    <source>
        <dbReference type="ARBA" id="ARBA00023204"/>
    </source>
</evidence>
<feature type="domain" description="HhH-GPD" evidence="7">
    <location>
        <begin position="133"/>
        <end position="298"/>
    </location>
</feature>
<evidence type="ECO:0000256" key="1">
    <source>
        <dbReference type="ARBA" id="ARBA00000086"/>
    </source>
</evidence>
<dbReference type="FunFam" id="1.10.340.30:FF:000004">
    <property type="entry name" value="DNA-3-methyladenine glycosylase II"/>
    <property type="match status" value="1"/>
</dbReference>
<dbReference type="AlphaFoldDB" id="A0A7K1YE62"/>
<dbReference type="GO" id="GO:0008534">
    <property type="term" value="F:oxidized purine nucleobase lesion DNA N-glycosylase activity"/>
    <property type="evidence" value="ECO:0007669"/>
    <property type="project" value="InterPro"/>
</dbReference>
<organism evidence="8 9">
    <name type="scientific">Hufsiella arboris</name>
    <dbReference type="NCBI Taxonomy" id="2695275"/>
    <lineage>
        <taxon>Bacteria</taxon>
        <taxon>Pseudomonadati</taxon>
        <taxon>Bacteroidota</taxon>
        <taxon>Sphingobacteriia</taxon>
        <taxon>Sphingobacteriales</taxon>
        <taxon>Sphingobacteriaceae</taxon>
        <taxon>Hufsiella</taxon>
    </lineage>
</organism>
<dbReference type="GO" id="GO:0043916">
    <property type="term" value="F:DNA-7-methylguanine glycosylase activity"/>
    <property type="evidence" value="ECO:0007669"/>
    <property type="project" value="TreeGrafter"/>
</dbReference>
<evidence type="ECO:0000313" key="9">
    <source>
        <dbReference type="Proteomes" id="UP000466586"/>
    </source>
</evidence>
<comment type="similarity">
    <text evidence="2">Belongs to the alkylbase DNA glycosidase AlkA family.</text>
</comment>
<evidence type="ECO:0000313" key="8">
    <source>
        <dbReference type="EMBL" id="MXV52862.1"/>
    </source>
</evidence>
<dbReference type="SMART" id="SM00478">
    <property type="entry name" value="ENDO3c"/>
    <property type="match status" value="1"/>
</dbReference>